<organism evidence="2 3">
    <name type="scientific">Nesidiocoris tenuis</name>
    <dbReference type="NCBI Taxonomy" id="355587"/>
    <lineage>
        <taxon>Eukaryota</taxon>
        <taxon>Metazoa</taxon>
        <taxon>Ecdysozoa</taxon>
        <taxon>Arthropoda</taxon>
        <taxon>Hexapoda</taxon>
        <taxon>Insecta</taxon>
        <taxon>Pterygota</taxon>
        <taxon>Neoptera</taxon>
        <taxon>Paraneoptera</taxon>
        <taxon>Hemiptera</taxon>
        <taxon>Heteroptera</taxon>
        <taxon>Panheteroptera</taxon>
        <taxon>Cimicomorpha</taxon>
        <taxon>Miridae</taxon>
        <taxon>Dicyphina</taxon>
        <taxon>Nesidiocoris</taxon>
    </lineage>
</organism>
<keyword evidence="3" id="KW-1185">Reference proteome</keyword>
<sequence>HFYRCTGNNHHGSNANPICPELVLLGHNEMATMRHHLIVHQCVPGNLESECTEELSSHERTYNYSLGRLVTSRSSLMFDDDRHAELPRPRLNAPSVSSSVLSSSARQSSSFFSFADRPNLAASAPPSPSLRGRRRLQTSSSSTRSSPASSSSKQRRSLLLPETDVSLKQFFIPRPRLSSDV</sequence>
<dbReference type="AlphaFoldDB" id="A0A6H5HDE7"/>
<accession>A0A6H5HDE7</accession>
<gene>
    <name evidence="2" type="ORF">NTEN_LOCUS16376</name>
</gene>
<evidence type="ECO:0000313" key="2">
    <source>
        <dbReference type="EMBL" id="CAB0011424.1"/>
    </source>
</evidence>
<feature type="region of interest" description="Disordered" evidence="1">
    <location>
        <begin position="122"/>
        <end position="160"/>
    </location>
</feature>
<feature type="compositionally biased region" description="Low complexity" evidence="1">
    <location>
        <begin position="137"/>
        <end position="160"/>
    </location>
</feature>
<dbReference type="EMBL" id="CADCXU010024151">
    <property type="protein sequence ID" value="CAB0011424.1"/>
    <property type="molecule type" value="Genomic_DNA"/>
</dbReference>
<evidence type="ECO:0000313" key="3">
    <source>
        <dbReference type="Proteomes" id="UP000479000"/>
    </source>
</evidence>
<proteinExistence type="predicted"/>
<reference evidence="2 3" key="1">
    <citation type="submission" date="2020-02" db="EMBL/GenBank/DDBJ databases">
        <authorList>
            <person name="Ferguson B K."/>
        </authorList>
    </citation>
    <scope>NUCLEOTIDE SEQUENCE [LARGE SCALE GENOMIC DNA]</scope>
</reference>
<feature type="non-terminal residue" evidence="2">
    <location>
        <position position="1"/>
    </location>
</feature>
<evidence type="ECO:0000256" key="1">
    <source>
        <dbReference type="SAM" id="MobiDB-lite"/>
    </source>
</evidence>
<name>A0A6H5HDE7_9HEMI</name>
<dbReference type="Proteomes" id="UP000479000">
    <property type="component" value="Unassembled WGS sequence"/>
</dbReference>
<protein>
    <submittedName>
        <fullName evidence="2">Uncharacterized protein</fullName>
    </submittedName>
</protein>